<dbReference type="AlphaFoldDB" id="A0A3Q7J8X8"/>
<accession>A0A3Q7J8X8</accession>
<organism evidence="2">
    <name type="scientific">Solanum lycopersicum</name>
    <name type="common">Tomato</name>
    <name type="synonym">Lycopersicon esculentum</name>
    <dbReference type="NCBI Taxonomy" id="4081"/>
    <lineage>
        <taxon>Eukaryota</taxon>
        <taxon>Viridiplantae</taxon>
        <taxon>Streptophyta</taxon>
        <taxon>Embryophyta</taxon>
        <taxon>Tracheophyta</taxon>
        <taxon>Spermatophyta</taxon>
        <taxon>Magnoliopsida</taxon>
        <taxon>eudicotyledons</taxon>
        <taxon>Gunneridae</taxon>
        <taxon>Pentapetalae</taxon>
        <taxon>asterids</taxon>
        <taxon>lamiids</taxon>
        <taxon>Solanales</taxon>
        <taxon>Solanaceae</taxon>
        <taxon>Solanoideae</taxon>
        <taxon>Solaneae</taxon>
        <taxon>Solanum</taxon>
        <taxon>Solanum subgen. Lycopersicon</taxon>
    </lineage>
</organism>
<dbReference type="Gramene" id="Solyc12g036930.1.1">
    <property type="protein sequence ID" value="Solyc12g036930.1.1.1"/>
    <property type="gene ID" value="Solyc12g036930.1"/>
</dbReference>
<dbReference type="EnsemblPlants" id="Solyc12g036930.1.1">
    <property type="protein sequence ID" value="Solyc12g036930.1.1.1"/>
    <property type="gene ID" value="Solyc12g036930.1"/>
</dbReference>
<dbReference type="Proteomes" id="UP000004994">
    <property type="component" value="Chromosome 12"/>
</dbReference>
<keyword evidence="3" id="KW-1185">Reference proteome</keyword>
<dbReference type="InParanoid" id="A0A3Q7J8X8"/>
<name>A0A3Q7J8X8_SOLLC</name>
<sequence length="54" mass="5822">MQNCNVRQTCELRHSTNATCRLDARPTKSCSKERATIPTASSSLSPLIRATGAS</sequence>
<protein>
    <submittedName>
        <fullName evidence="2">Uncharacterized protein</fullName>
    </submittedName>
</protein>
<evidence type="ECO:0000313" key="3">
    <source>
        <dbReference type="Proteomes" id="UP000004994"/>
    </source>
</evidence>
<evidence type="ECO:0000256" key="1">
    <source>
        <dbReference type="SAM" id="MobiDB-lite"/>
    </source>
</evidence>
<reference evidence="2" key="2">
    <citation type="submission" date="2019-01" db="UniProtKB">
        <authorList>
            <consortium name="EnsemblPlants"/>
        </authorList>
    </citation>
    <scope>IDENTIFICATION</scope>
    <source>
        <strain evidence="2">cv. Heinz 1706</strain>
    </source>
</reference>
<dbReference type="PaxDb" id="4081-Solyc12g036930.1.1"/>
<evidence type="ECO:0000313" key="2">
    <source>
        <dbReference type="EnsemblPlants" id="Solyc12g036930.1.1.1"/>
    </source>
</evidence>
<feature type="region of interest" description="Disordered" evidence="1">
    <location>
        <begin position="31"/>
        <end position="54"/>
    </location>
</feature>
<proteinExistence type="predicted"/>
<reference evidence="2" key="1">
    <citation type="journal article" date="2012" name="Nature">
        <title>The tomato genome sequence provides insights into fleshy fruit evolution.</title>
        <authorList>
            <consortium name="Tomato Genome Consortium"/>
        </authorList>
    </citation>
    <scope>NUCLEOTIDE SEQUENCE [LARGE SCALE GENOMIC DNA]</scope>
    <source>
        <strain evidence="2">cv. Heinz 1706</strain>
    </source>
</reference>